<dbReference type="AlphaFoldDB" id="A0AA39ZSW7"/>
<organism evidence="3 4">
    <name type="scientific">Lasiosphaeria miniovina</name>
    <dbReference type="NCBI Taxonomy" id="1954250"/>
    <lineage>
        <taxon>Eukaryota</taxon>
        <taxon>Fungi</taxon>
        <taxon>Dikarya</taxon>
        <taxon>Ascomycota</taxon>
        <taxon>Pezizomycotina</taxon>
        <taxon>Sordariomycetes</taxon>
        <taxon>Sordariomycetidae</taxon>
        <taxon>Sordariales</taxon>
        <taxon>Lasiosphaeriaceae</taxon>
        <taxon>Lasiosphaeria</taxon>
    </lineage>
</organism>
<sequence>MPLVWQLGQDMWANDDGLLDDIVNCVVSVSTGRPNIRGIDKSAYKFLSKTLEDLVTETEETAANFATEHRSLIPKSGEQKYFRFNVLDGLENVALDEHEKVDLIEVATFEYLETDQARQFELDRCSERLSQRQLIESDSLPTSVNRAPVYLSECIRTLLRHDTAETSSGAGWFKHWRQNIKDPYVGSLKWMWQDDSDNDLSKWLTEKSGMCWIRGKPGSGKSVAMKHLFTEYKRKRGDGEIVIGFFFNKLGSDFGKSLEGLLRVVLARILKL</sequence>
<reference evidence="3" key="1">
    <citation type="submission" date="2023-06" db="EMBL/GenBank/DDBJ databases">
        <title>Genome-scale phylogeny and comparative genomics of the fungal order Sordariales.</title>
        <authorList>
            <consortium name="Lawrence Berkeley National Laboratory"/>
            <person name="Hensen N."/>
            <person name="Bonometti L."/>
            <person name="Westerberg I."/>
            <person name="Brannstrom I.O."/>
            <person name="Guillou S."/>
            <person name="Cros-Aarteil S."/>
            <person name="Calhoun S."/>
            <person name="Haridas S."/>
            <person name="Kuo A."/>
            <person name="Mondo S."/>
            <person name="Pangilinan J."/>
            <person name="Riley R."/>
            <person name="LaButti K."/>
            <person name="Andreopoulos B."/>
            <person name="Lipzen A."/>
            <person name="Chen C."/>
            <person name="Yanf M."/>
            <person name="Daum C."/>
            <person name="Ng V."/>
            <person name="Clum A."/>
            <person name="Steindorff A."/>
            <person name="Ohm R."/>
            <person name="Martin F."/>
            <person name="Silar P."/>
            <person name="Natvig D."/>
            <person name="Lalanne C."/>
            <person name="Gautier V."/>
            <person name="Ament-velasquez S.L."/>
            <person name="Kruys A."/>
            <person name="Hutchinson M.I."/>
            <person name="Powell A.J."/>
            <person name="Barry K."/>
            <person name="Miller A.N."/>
            <person name="Grigoriev I.V."/>
            <person name="Debuchy R."/>
            <person name="Gladieux P."/>
            <person name="Thoren M.H."/>
            <person name="Johannesson H."/>
        </authorList>
    </citation>
    <scope>NUCLEOTIDE SEQUENCE</scope>
    <source>
        <strain evidence="3">SMH2392-1A</strain>
    </source>
</reference>
<feature type="domain" description="Nephrocystin 3-like N-terminal" evidence="2">
    <location>
        <begin position="187"/>
        <end position="270"/>
    </location>
</feature>
<dbReference type="GeneID" id="85329395"/>
<evidence type="ECO:0000259" key="2">
    <source>
        <dbReference type="Pfam" id="PF24883"/>
    </source>
</evidence>
<protein>
    <recommendedName>
        <fullName evidence="2">Nephrocystin 3-like N-terminal domain-containing protein</fullName>
    </recommendedName>
</protein>
<keyword evidence="1" id="KW-0677">Repeat</keyword>
<name>A0AA39ZSW7_9PEZI</name>
<evidence type="ECO:0000313" key="3">
    <source>
        <dbReference type="EMBL" id="KAK0703016.1"/>
    </source>
</evidence>
<evidence type="ECO:0000313" key="4">
    <source>
        <dbReference type="Proteomes" id="UP001172101"/>
    </source>
</evidence>
<evidence type="ECO:0000256" key="1">
    <source>
        <dbReference type="ARBA" id="ARBA00022737"/>
    </source>
</evidence>
<accession>A0AA39ZSW7</accession>
<dbReference type="PANTHER" id="PTHR10039">
    <property type="entry name" value="AMELOGENIN"/>
    <property type="match status" value="1"/>
</dbReference>
<comment type="caution">
    <text evidence="3">The sequence shown here is derived from an EMBL/GenBank/DDBJ whole genome shotgun (WGS) entry which is preliminary data.</text>
</comment>
<dbReference type="Pfam" id="PF24883">
    <property type="entry name" value="NPHP3_N"/>
    <property type="match status" value="1"/>
</dbReference>
<dbReference type="EMBL" id="JAUIRO010000008">
    <property type="protein sequence ID" value="KAK0703016.1"/>
    <property type="molecule type" value="Genomic_DNA"/>
</dbReference>
<dbReference type="InterPro" id="IPR056884">
    <property type="entry name" value="NPHP3-like_N"/>
</dbReference>
<proteinExistence type="predicted"/>
<dbReference type="Proteomes" id="UP001172101">
    <property type="component" value="Unassembled WGS sequence"/>
</dbReference>
<dbReference type="PANTHER" id="PTHR10039:SF5">
    <property type="entry name" value="NACHT DOMAIN-CONTAINING PROTEIN"/>
    <property type="match status" value="1"/>
</dbReference>
<keyword evidence="4" id="KW-1185">Reference proteome</keyword>
<dbReference type="RefSeq" id="XP_060289875.1">
    <property type="nucleotide sequence ID" value="XM_060446125.1"/>
</dbReference>
<gene>
    <name evidence="3" type="ORF">B0T26DRAFT_756606</name>
</gene>